<keyword evidence="7 14" id="KW-0378">Hydrolase</keyword>
<evidence type="ECO:0000256" key="9">
    <source>
        <dbReference type="ARBA" id="ARBA00023295"/>
    </source>
</evidence>
<dbReference type="InterPro" id="IPR013780">
    <property type="entry name" value="Glyco_hydro_b"/>
</dbReference>
<dbReference type="Gene3D" id="2.60.40.1180">
    <property type="entry name" value="Golgi alpha-mannosidase II"/>
    <property type="match status" value="1"/>
</dbReference>
<dbReference type="CDD" id="cd02853">
    <property type="entry name" value="E_set_MTHase_like_N"/>
    <property type="match status" value="1"/>
</dbReference>
<protein>
    <recommendedName>
        <fullName evidence="5 13">Malto-oligosyltrehalose trehalohydrolase</fullName>
        <shortName evidence="14">MTHase</shortName>
        <ecNumber evidence="4 13">3.2.1.141</ecNumber>
    </recommendedName>
    <alternativeName>
        <fullName evidence="11 14">4-alpha-D-((1-&gt;4)-alpha-D-glucano)trehalose trehalohydrolase</fullName>
    </alternativeName>
    <alternativeName>
        <fullName evidence="10 14">Maltooligosyl trehalose trehalohydrolase</fullName>
    </alternativeName>
</protein>
<dbReference type="SUPFAM" id="SSF51445">
    <property type="entry name" value="(Trans)glycosidases"/>
    <property type="match status" value="1"/>
</dbReference>
<evidence type="ECO:0000256" key="15">
    <source>
        <dbReference type="PIRSR" id="PIRSR006337-1"/>
    </source>
</evidence>
<evidence type="ECO:0000256" key="3">
    <source>
        <dbReference type="ARBA" id="ARBA00008061"/>
    </source>
</evidence>
<dbReference type="InterPro" id="IPR022567">
    <property type="entry name" value="DUF3459"/>
</dbReference>
<dbReference type="InterPro" id="IPR014756">
    <property type="entry name" value="Ig_E-set"/>
</dbReference>
<keyword evidence="9 14" id="KW-0326">Glycosidase</keyword>
<dbReference type="Proteomes" id="UP000048908">
    <property type="component" value="Unassembled WGS sequence"/>
</dbReference>
<dbReference type="InterPro" id="IPR044901">
    <property type="entry name" value="Trehalose_TreZ_E-set_sf"/>
</dbReference>
<dbReference type="Pfam" id="PF00128">
    <property type="entry name" value="Alpha-amylase"/>
    <property type="match status" value="1"/>
</dbReference>
<evidence type="ECO:0000256" key="10">
    <source>
        <dbReference type="ARBA" id="ARBA00032057"/>
    </source>
</evidence>
<keyword evidence="19" id="KW-1185">Reference proteome</keyword>
<gene>
    <name evidence="18" type="primary">treZ</name>
    <name evidence="18" type="ORF">JAN5088_01830</name>
</gene>
<comment type="catalytic activity">
    <reaction evidence="12 14">
        <text>hydrolysis of (1-&gt;4)-alpha-D-glucosidic linkage in 4-alpha-D-[(1-&gt;4)-alpha-D-glucanosyl]n trehalose to yield trehalose and (1-&gt;4)-alpha-D-glucan.</text>
        <dbReference type="EC" id="3.2.1.141"/>
    </reaction>
</comment>
<name>A0A0M6XSM9_9RHOB</name>
<dbReference type="SMART" id="SM00642">
    <property type="entry name" value="Aamy"/>
    <property type="match status" value="1"/>
</dbReference>
<evidence type="ECO:0000256" key="12">
    <source>
        <dbReference type="ARBA" id="ARBA00034013"/>
    </source>
</evidence>
<dbReference type="PIRSF" id="PIRSF006337">
    <property type="entry name" value="Trehalose_TreZ"/>
    <property type="match status" value="1"/>
</dbReference>
<evidence type="ECO:0000313" key="18">
    <source>
        <dbReference type="EMBL" id="CTQ33054.1"/>
    </source>
</evidence>
<keyword evidence="6" id="KW-0963">Cytoplasm</keyword>
<evidence type="ECO:0000256" key="4">
    <source>
        <dbReference type="ARBA" id="ARBA00012268"/>
    </source>
</evidence>
<evidence type="ECO:0000256" key="7">
    <source>
        <dbReference type="ARBA" id="ARBA00022801"/>
    </source>
</evidence>
<evidence type="ECO:0000256" key="5">
    <source>
        <dbReference type="ARBA" id="ARBA00015938"/>
    </source>
</evidence>
<dbReference type="Gene3D" id="3.20.20.80">
    <property type="entry name" value="Glycosidases"/>
    <property type="match status" value="1"/>
</dbReference>
<accession>A0A0M6XSM9</accession>
<dbReference type="Gene3D" id="1.10.10.760">
    <property type="entry name" value="E-set domains of sugar-utilizing enzymes"/>
    <property type="match status" value="1"/>
</dbReference>
<evidence type="ECO:0000259" key="17">
    <source>
        <dbReference type="SMART" id="SM00642"/>
    </source>
</evidence>
<feature type="active site" description="Proton donor" evidence="15">
    <location>
        <position position="287"/>
    </location>
</feature>
<evidence type="ECO:0000256" key="6">
    <source>
        <dbReference type="ARBA" id="ARBA00022490"/>
    </source>
</evidence>
<dbReference type="NCBIfam" id="TIGR02402">
    <property type="entry name" value="trehalose_TreZ"/>
    <property type="match status" value="1"/>
</dbReference>
<dbReference type="Pfam" id="PF11941">
    <property type="entry name" value="DUF3459"/>
    <property type="match status" value="1"/>
</dbReference>
<evidence type="ECO:0000256" key="14">
    <source>
        <dbReference type="PIRNR" id="PIRNR006337"/>
    </source>
</evidence>
<dbReference type="OrthoDB" id="9800174at2"/>
<dbReference type="STRING" id="282197.SAMN04488517_11371"/>
<dbReference type="PANTHER" id="PTHR43651">
    <property type="entry name" value="1,4-ALPHA-GLUCAN-BRANCHING ENZYME"/>
    <property type="match status" value="1"/>
</dbReference>
<proteinExistence type="inferred from homology"/>
<comment type="similarity">
    <text evidence="3 14">Belongs to the glycosyl hydrolase 13 family.</text>
</comment>
<dbReference type="SUPFAM" id="SSF81296">
    <property type="entry name" value="E set domains"/>
    <property type="match status" value="1"/>
</dbReference>
<dbReference type="InterPro" id="IPR013783">
    <property type="entry name" value="Ig-like_fold"/>
</dbReference>
<evidence type="ECO:0000313" key="19">
    <source>
        <dbReference type="Proteomes" id="UP000048908"/>
    </source>
</evidence>
<dbReference type="InterPro" id="IPR017853">
    <property type="entry name" value="GH"/>
</dbReference>
<evidence type="ECO:0000256" key="8">
    <source>
        <dbReference type="ARBA" id="ARBA00023277"/>
    </source>
</evidence>
<evidence type="ECO:0000256" key="16">
    <source>
        <dbReference type="PIRSR" id="PIRSR006337-3"/>
    </source>
</evidence>
<sequence length="572" mass="62159">MIPQHAWGPVTNGDRTTFRLWAPGVDALTLVLGGRDLAMEAAGDGWFTATAEAGDGAAYAFRLPDGLTVPDPAARAQVGDVHGASRVVVSDHDWRHDAPETPWEAAVIYECHIGTFTSEGTYRAAIDRLPHLARLGVTAIELLPVAQFGGDRGWGYDGVLPYAPHPAYGTPDDLRALVDAAHGHGLKVLLDVVYNHFGPDGNYLNAYAPDFFDPDRQTPWGAAIDYAMPQVRRFFIDNALYWLDEFRFDGLRFDAIDQIRDPSEPELLVEMAHAIRARHPDAWLTTEDNRNVVHLHRPDAAGRRMDGEWNDDMHNAAHVVLTGETEGYYDTYADDPVGLLARALAHGFATGGAGGEGVDSSDQPPAAFIDFLQNHDQTGNRAQGDRLTTLANADALAAMQAILLLSPHIPMIFMGDEWAETNPFLFFAGFEGDLGRAVTEGRRKEFAGFASHSGDDVPDPIDPATFRASRIDWAKLDTSEGRQAFDRMRDLLTLRRKRIVPLLAGTGPGCGTILDAPEGCIAVDWRLNGATLHLRANMGAAPATVPDAPGDRLHLTGARVGAPRSAAFWLST</sequence>
<dbReference type="InterPro" id="IPR012768">
    <property type="entry name" value="Trehalose_TreZ"/>
</dbReference>
<feature type="site" description="Transition state stabilizer" evidence="16">
    <location>
        <position position="376"/>
    </location>
</feature>
<dbReference type="UniPathway" id="UPA00299"/>
<dbReference type="InterPro" id="IPR006047">
    <property type="entry name" value="GH13_cat_dom"/>
</dbReference>
<dbReference type="RefSeq" id="WP_055682505.1">
    <property type="nucleotide sequence ID" value="NZ_CXPG01000017.1"/>
</dbReference>
<dbReference type="EMBL" id="CXPG01000017">
    <property type="protein sequence ID" value="CTQ33054.1"/>
    <property type="molecule type" value="Genomic_DNA"/>
</dbReference>
<dbReference type="PANTHER" id="PTHR43651:SF11">
    <property type="entry name" value="MALTO-OLIGOSYLTREHALOSE TREHALOHYDROLASE"/>
    <property type="match status" value="1"/>
</dbReference>
<comment type="pathway">
    <text evidence="2 14">Glycan biosynthesis; trehalose biosynthesis.</text>
</comment>
<keyword evidence="8" id="KW-0119">Carbohydrate metabolism</keyword>
<organism evidence="18 19">
    <name type="scientific">Jannaschia rubra</name>
    <dbReference type="NCBI Taxonomy" id="282197"/>
    <lineage>
        <taxon>Bacteria</taxon>
        <taxon>Pseudomonadati</taxon>
        <taxon>Pseudomonadota</taxon>
        <taxon>Alphaproteobacteria</taxon>
        <taxon>Rhodobacterales</taxon>
        <taxon>Roseobacteraceae</taxon>
        <taxon>Jannaschia</taxon>
    </lineage>
</organism>
<dbReference type="GO" id="GO:0033942">
    <property type="term" value="F:4-alpha-D-(1-&gt;4)-alpha-D-glucanotrehalose trehalohydrolase activity"/>
    <property type="evidence" value="ECO:0007669"/>
    <property type="project" value="UniProtKB-EC"/>
</dbReference>
<dbReference type="GO" id="GO:0005737">
    <property type="term" value="C:cytoplasm"/>
    <property type="evidence" value="ECO:0007669"/>
    <property type="project" value="UniProtKB-SubCell"/>
</dbReference>
<dbReference type="Gene3D" id="2.60.40.10">
    <property type="entry name" value="Immunoglobulins"/>
    <property type="match status" value="1"/>
</dbReference>
<dbReference type="EC" id="3.2.1.141" evidence="4 13"/>
<reference evidence="18 19" key="1">
    <citation type="submission" date="2015-07" db="EMBL/GenBank/DDBJ databases">
        <authorList>
            <person name="Noorani M."/>
        </authorList>
    </citation>
    <scope>NUCLEOTIDE SEQUENCE [LARGE SCALE GENOMIC DNA]</scope>
    <source>
        <strain evidence="18 19">CECT 5088</strain>
    </source>
</reference>
<evidence type="ECO:0000256" key="11">
    <source>
        <dbReference type="ARBA" id="ARBA00033284"/>
    </source>
</evidence>
<dbReference type="AlphaFoldDB" id="A0A0M6XSM9"/>
<dbReference type="CDD" id="cd11325">
    <property type="entry name" value="AmyAc_GTHase"/>
    <property type="match status" value="1"/>
</dbReference>
<comment type="subcellular location">
    <subcellularLocation>
        <location evidence="1 15">Cytoplasm</location>
    </subcellularLocation>
</comment>
<evidence type="ECO:0000256" key="2">
    <source>
        <dbReference type="ARBA" id="ARBA00005199"/>
    </source>
</evidence>
<feature type="domain" description="Glycosyl hydrolase family 13 catalytic" evidence="17">
    <location>
        <begin position="110"/>
        <end position="442"/>
    </location>
</feature>
<feature type="active site" description="Nucleophile" evidence="15">
    <location>
        <position position="254"/>
    </location>
</feature>
<evidence type="ECO:0000256" key="1">
    <source>
        <dbReference type="ARBA" id="ARBA00004496"/>
    </source>
</evidence>
<dbReference type="GO" id="GO:0005992">
    <property type="term" value="P:trehalose biosynthetic process"/>
    <property type="evidence" value="ECO:0007669"/>
    <property type="project" value="UniProtKB-UniRule"/>
</dbReference>
<evidence type="ECO:0000256" key="13">
    <source>
        <dbReference type="NCBIfam" id="TIGR02402"/>
    </source>
</evidence>